<dbReference type="SMART" id="SM00028">
    <property type="entry name" value="TPR"/>
    <property type="match status" value="4"/>
</dbReference>
<dbReference type="AlphaFoldDB" id="A0A1L5F977"/>
<dbReference type="Pfam" id="PF02810">
    <property type="entry name" value="SEC-C"/>
    <property type="match status" value="1"/>
</dbReference>
<keyword evidence="5 9" id="KW-0802">TPR repeat</keyword>
<keyword evidence="10" id="KW-0175">Coiled coil</keyword>
<evidence type="ECO:0000256" key="6">
    <source>
        <dbReference type="ARBA" id="ARBA00022989"/>
    </source>
</evidence>
<dbReference type="Pfam" id="PF14559">
    <property type="entry name" value="TPR_19"/>
    <property type="match status" value="2"/>
</dbReference>
<dbReference type="GO" id="GO:0016020">
    <property type="term" value="C:membrane"/>
    <property type="evidence" value="ECO:0007669"/>
    <property type="project" value="UniProtKB-SubCell"/>
</dbReference>
<dbReference type="GO" id="GO:0006260">
    <property type="term" value="P:DNA replication"/>
    <property type="evidence" value="ECO:0007669"/>
    <property type="project" value="UniProtKB-KW"/>
</dbReference>
<evidence type="ECO:0000313" key="13">
    <source>
        <dbReference type="Proteomes" id="UP000184604"/>
    </source>
</evidence>
<dbReference type="Gene3D" id="1.10.287.110">
    <property type="entry name" value="DnaJ domain"/>
    <property type="match status" value="1"/>
</dbReference>
<evidence type="ECO:0000256" key="8">
    <source>
        <dbReference type="ARBA" id="ARBA00038030"/>
    </source>
</evidence>
<dbReference type="InterPro" id="IPR011990">
    <property type="entry name" value="TPR-like_helical_dom_sf"/>
</dbReference>
<dbReference type="InterPro" id="IPR036869">
    <property type="entry name" value="J_dom_sf"/>
</dbReference>
<comment type="similarity">
    <text evidence="8">Belongs to the Tom70 family.</text>
</comment>
<keyword evidence="6" id="KW-1133">Transmembrane helix</keyword>
<evidence type="ECO:0000256" key="5">
    <source>
        <dbReference type="ARBA" id="ARBA00022803"/>
    </source>
</evidence>
<keyword evidence="4" id="KW-0677">Repeat</keyword>
<dbReference type="PANTHER" id="PTHR46208:SF1">
    <property type="entry name" value="MITOCHONDRIAL IMPORT RECEPTOR SUBUNIT TOM70"/>
    <property type="match status" value="1"/>
</dbReference>
<evidence type="ECO:0000313" key="12">
    <source>
        <dbReference type="EMBL" id="APM39549.1"/>
    </source>
</evidence>
<dbReference type="SUPFAM" id="SSF103642">
    <property type="entry name" value="Sec-C motif"/>
    <property type="match status" value="1"/>
</dbReference>
<accession>A0A1L5F977</accession>
<dbReference type="InterPro" id="IPR004027">
    <property type="entry name" value="SEC_C_motif"/>
</dbReference>
<dbReference type="InterPro" id="IPR019734">
    <property type="entry name" value="TPR_rpt"/>
</dbReference>
<evidence type="ECO:0000256" key="1">
    <source>
        <dbReference type="ARBA" id="ARBA00004167"/>
    </source>
</evidence>
<feature type="repeat" description="TPR" evidence="9">
    <location>
        <begin position="136"/>
        <end position="169"/>
    </location>
</feature>
<evidence type="ECO:0000259" key="11">
    <source>
        <dbReference type="PROSITE" id="PS50076"/>
    </source>
</evidence>
<dbReference type="InterPro" id="IPR001623">
    <property type="entry name" value="DnaJ_domain"/>
</dbReference>
<feature type="domain" description="J" evidence="11">
    <location>
        <begin position="3"/>
        <end position="62"/>
    </location>
</feature>
<keyword evidence="7" id="KW-0472">Membrane</keyword>
<dbReference type="PROSITE" id="PS00636">
    <property type="entry name" value="DNAJ_1"/>
    <property type="match status" value="1"/>
</dbReference>
<dbReference type="Pfam" id="PF00226">
    <property type="entry name" value="DnaJ"/>
    <property type="match status" value="1"/>
</dbReference>
<dbReference type="Gene3D" id="3.10.450.50">
    <property type="match status" value="1"/>
</dbReference>
<dbReference type="GO" id="GO:0008320">
    <property type="term" value="F:protein transmembrane transporter activity"/>
    <property type="evidence" value="ECO:0007669"/>
    <property type="project" value="TreeGrafter"/>
</dbReference>
<evidence type="ECO:0000256" key="4">
    <source>
        <dbReference type="ARBA" id="ARBA00022737"/>
    </source>
</evidence>
<evidence type="ECO:0000256" key="9">
    <source>
        <dbReference type="PROSITE-ProRule" id="PRU00339"/>
    </source>
</evidence>
<dbReference type="PROSITE" id="PS50076">
    <property type="entry name" value="DNAJ_2"/>
    <property type="match status" value="1"/>
</dbReference>
<dbReference type="OrthoDB" id="129696at2"/>
<comment type="subcellular location">
    <subcellularLocation>
        <location evidence="1">Membrane</location>
        <topology evidence="1">Single-pass membrane protein</topology>
    </subcellularLocation>
</comment>
<organism evidence="12 13">
    <name type="scientific">Clostridium kluyveri</name>
    <dbReference type="NCBI Taxonomy" id="1534"/>
    <lineage>
        <taxon>Bacteria</taxon>
        <taxon>Bacillati</taxon>
        <taxon>Bacillota</taxon>
        <taxon>Clostridia</taxon>
        <taxon>Eubacteriales</taxon>
        <taxon>Clostridiaceae</taxon>
        <taxon>Clostridium</taxon>
    </lineage>
</organism>
<feature type="coiled-coil region" evidence="10">
    <location>
        <begin position="216"/>
        <end position="243"/>
    </location>
</feature>
<evidence type="ECO:0000256" key="2">
    <source>
        <dbReference type="ARBA" id="ARBA00022692"/>
    </source>
</evidence>
<reference evidence="12 13" key="1">
    <citation type="submission" date="2016-12" db="EMBL/GenBank/DDBJ databases">
        <title>Complete genome sequence of Clostridium kluyveri JZZ isolated from the pit mud of a Chinese flavor liquor-making factory.</title>
        <authorList>
            <person name="Wang Y."/>
        </authorList>
    </citation>
    <scope>NUCLEOTIDE SEQUENCE [LARGE SCALE GENOMIC DNA]</scope>
    <source>
        <strain evidence="12 13">JZZ</strain>
    </source>
</reference>
<dbReference type="Gene3D" id="1.25.40.10">
    <property type="entry name" value="Tetratricopeptide repeat domain"/>
    <property type="match status" value="1"/>
</dbReference>
<dbReference type="GO" id="GO:0030943">
    <property type="term" value="F:mitochondrion targeting sequence binding"/>
    <property type="evidence" value="ECO:0007669"/>
    <property type="project" value="TreeGrafter"/>
</dbReference>
<dbReference type="PRINTS" id="PR00625">
    <property type="entry name" value="JDOMAIN"/>
</dbReference>
<dbReference type="Proteomes" id="UP000184604">
    <property type="component" value="Chromosome"/>
</dbReference>
<dbReference type="InterPro" id="IPR018253">
    <property type="entry name" value="DnaJ_domain_CS"/>
</dbReference>
<protein>
    <recommendedName>
        <fullName evidence="11">J domain-containing protein</fullName>
    </recommendedName>
</protein>
<dbReference type="SUPFAM" id="SSF48452">
    <property type="entry name" value="TPR-like"/>
    <property type="match status" value="1"/>
</dbReference>
<gene>
    <name evidence="12" type="ORF">BS101_12755</name>
</gene>
<evidence type="ECO:0000256" key="7">
    <source>
        <dbReference type="ARBA" id="ARBA00023136"/>
    </source>
</evidence>
<keyword evidence="2" id="KW-0812">Transmembrane</keyword>
<dbReference type="CDD" id="cd06257">
    <property type="entry name" value="DnaJ"/>
    <property type="match status" value="1"/>
</dbReference>
<sequence>MNTYYDILEIGQDTNSAQIKKSYFKMVRKYPSERFSEKFMEIRKAYEILSNEKTRKEYDSFINVPGDAKGRFDAANELFKKGKNQKAIKILEELHKEFPDILVIQSLLGEVCIENNNNGKAIKIFEELVKAEPDNASFAGYLAKTYLMRGWHKKAIKSFEKAIELDEDNISLWLGLSQAHMEGNNIKEAKEVLYELIERKENENFIISAYLAIFIIDLKEGNFESMKENLEKLSDEVIKQEDEKEHVAWILLMISKRMVEAEMFGLAEEILEKAEKITSGNEEIRKLKLKVDRFCKFQEELLSLEKDEEYHEDFVSFVTSKILPEESMGSELYIRGAEHQFLTHINKYRKYVISLSKKYFNLYEELKDFFEKAFNGSERNKMIKEHEKYFKSRGGRLEMALEGIGGEKLFNNVGNNGNCDLWQRIQDTYIREEPKVGRNDPCPCGSGKKYKKCCGK</sequence>
<evidence type="ECO:0000256" key="3">
    <source>
        <dbReference type="ARBA" id="ARBA00022705"/>
    </source>
</evidence>
<dbReference type="PANTHER" id="PTHR46208">
    <property type="entry name" value="MITOCHONDRIAL IMPORT RECEPTOR SUBUNIT TOM70"/>
    <property type="match status" value="1"/>
</dbReference>
<dbReference type="RefSeq" id="WP_073539169.1">
    <property type="nucleotide sequence ID" value="NZ_CP018335.1"/>
</dbReference>
<keyword evidence="3" id="KW-0235">DNA replication</keyword>
<name>A0A1L5F977_CLOKL</name>
<proteinExistence type="inferred from homology"/>
<dbReference type="GO" id="GO:0030150">
    <property type="term" value="P:protein import into mitochondrial matrix"/>
    <property type="evidence" value="ECO:0007669"/>
    <property type="project" value="TreeGrafter"/>
</dbReference>
<feature type="repeat" description="TPR" evidence="9">
    <location>
        <begin position="102"/>
        <end position="135"/>
    </location>
</feature>
<dbReference type="SUPFAM" id="SSF46565">
    <property type="entry name" value="Chaperone J-domain"/>
    <property type="match status" value="1"/>
</dbReference>
<dbReference type="PROSITE" id="PS50005">
    <property type="entry name" value="TPR"/>
    <property type="match status" value="2"/>
</dbReference>
<dbReference type="EMBL" id="CP018335">
    <property type="protein sequence ID" value="APM39549.1"/>
    <property type="molecule type" value="Genomic_DNA"/>
</dbReference>
<dbReference type="SMART" id="SM00271">
    <property type="entry name" value="DnaJ"/>
    <property type="match status" value="1"/>
</dbReference>
<evidence type="ECO:0000256" key="10">
    <source>
        <dbReference type="SAM" id="Coils"/>
    </source>
</evidence>